<name>A0A382PR81_9ZZZZ</name>
<reference evidence="2" key="1">
    <citation type="submission" date="2018-05" db="EMBL/GenBank/DDBJ databases">
        <authorList>
            <person name="Lanie J.A."/>
            <person name="Ng W.-L."/>
            <person name="Kazmierczak K.M."/>
            <person name="Andrzejewski T.M."/>
            <person name="Davidsen T.M."/>
            <person name="Wayne K.J."/>
            <person name="Tettelin H."/>
            <person name="Glass J.I."/>
            <person name="Rusch D."/>
            <person name="Podicherti R."/>
            <person name="Tsui H.-C.T."/>
            <person name="Winkler M.E."/>
        </authorList>
    </citation>
    <scope>NUCLEOTIDE SEQUENCE</scope>
</reference>
<dbReference type="PANTHER" id="PTHR30337:SF0">
    <property type="entry name" value="NUCLEASE SBCCD SUBUNIT D"/>
    <property type="match status" value="1"/>
</dbReference>
<dbReference type="EMBL" id="UINC01109134">
    <property type="protein sequence ID" value="SVC75746.1"/>
    <property type="molecule type" value="Genomic_DNA"/>
</dbReference>
<dbReference type="PANTHER" id="PTHR30337">
    <property type="entry name" value="COMPONENT OF ATP-DEPENDENT DSDNA EXONUCLEASE"/>
    <property type="match status" value="1"/>
</dbReference>
<evidence type="ECO:0000313" key="2">
    <source>
        <dbReference type="EMBL" id="SVC75746.1"/>
    </source>
</evidence>
<feature type="domain" description="Calcineurin-like phosphoesterase" evidence="1">
    <location>
        <begin position="16"/>
        <end position="116"/>
    </location>
</feature>
<feature type="non-terminal residue" evidence="2">
    <location>
        <position position="277"/>
    </location>
</feature>
<dbReference type="InterPro" id="IPR029052">
    <property type="entry name" value="Metallo-depent_PP-like"/>
</dbReference>
<dbReference type="InterPro" id="IPR004843">
    <property type="entry name" value="Calcineurin-like_PHP"/>
</dbReference>
<organism evidence="2">
    <name type="scientific">marine metagenome</name>
    <dbReference type="NCBI Taxonomy" id="408172"/>
    <lineage>
        <taxon>unclassified sequences</taxon>
        <taxon>metagenomes</taxon>
        <taxon>ecological metagenomes</taxon>
    </lineage>
</organism>
<dbReference type="InterPro" id="IPR050535">
    <property type="entry name" value="DNA_Repair-Maintenance_Comp"/>
</dbReference>
<accession>A0A382PR81</accession>
<evidence type="ECO:0000259" key="1">
    <source>
        <dbReference type="Pfam" id="PF00149"/>
    </source>
</evidence>
<dbReference type="SUPFAM" id="SSF56300">
    <property type="entry name" value="Metallo-dependent phosphatases"/>
    <property type="match status" value="1"/>
</dbReference>
<protein>
    <recommendedName>
        <fullName evidence="1">Calcineurin-like phosphoesterase domain-containing protein</fullName>
    </recommendedName>
</protein>
<dbReference type="AlphaFoldDB" id="A0A382PR81"/>
<dbReference type="GO" id="GO:0016787">
    <property type="term" value="F:hydrolase activity"/>
    <property type="evidence" value="ECO:0007669"/>
    <property type="project" value="InterPro"/>
</dbReference>
<dbReference type="Pfam" id="PF00149">
    <property type="entry name" value="Metallophos"/>
    <property type="match status" value="1"/>
</dbReference>
<gene>
    <name evidence="2" type="ORF">METZ01_LOCUS328600</name>
</gene>
<sequence length="277" mass="32102">MKLGQKNVPVSWARNRFRLFIKQLKELENKADLHIIGGDLFDRVPSMLELELYFEFISGVGIPTLIFDGNHEATRKGKTFFTQLKSATTELNSLVEIIDEKYTTDQFGILPYCELHRKWHSKQYNIRQPLFTHVRGAIPPHVNPEVDLRRFAPFPIVFAGDLHSHANTQLNIVYPGSPMATQFHRTKIKTGYLLIDTSSWNWKWHTFKLPQLVRKTISDPKEMIPTDYDHTIYEIEGNVTDLAGVKNTELLDKKIVRRKTEAALILTQEMTIEEELV</sequence>
<dbReference type="Gene3D" id="3.60.21.10">
    <property type="match status" value="1"/>
</dbReference>
<proteinExistence type="predicted"/>